<sequence length="295" mass="34088">MKTMQPPKIIHRTVHINGLDIFYREAGDPSRPAILLMHGFPSSSHMFRRLLPALAQADYYAIAPDFPGFGYSSYPPTNSFAYTFENMARVISSFVTEKQLQQFALYLHDYGSTIGMRVALEHPEKITALIFQDGNSYEEGLGKEWDTAKAYWDNPTAANRAQLPEWLNAEGTRQQYVAGVPEDQLPLFSPDTWTLDWALMDRPGHVAAQFALFEDYRHNRKYFPQFREFFRRTQLPTLVIWGKYDAYFSVEEAACYKRDLPDAEVHILEAGHKALESHFEDICPLMLDFLKRRLS</sequence>
<feature type="domain" description="AB hydrolase-1" evidence="1">
    <location>
        <begin position="32"/>
        <end position="278"/>
    </location>
</feature>
<accession>A0A847RX27</accession>
<comment type="caution">
    <text evidence="2">The sequence shown here is derived from an EMBL/GenBank/DDBJ whole genome shotgun (WGS) entry which is preliminary data.</text>
</comment>
<dbReference type="Gene3D" id="3.40.50.1820">
    <property type="entry name" value="alpha/beta hydrolase"/>
    <property type="match status" value="1"/>
</dbReference>
<dbReference type="InterPro" id="IPR000639">
    <property type="entry name" value="Epox_hydrolase-like"/>
</dbReference>
<gene>
    <name evidence="2" type="ORF">HGH92_25030</name>
</gene>
<dbReference type="Pfam" id="PF00561">
    <property type="entry name" value="Abhydrolase_1"/>
    <property type="match status" value="1"/>
</dbReference>
<organism evidence="2 3">
    <name type="scientific">Chitinophaga varians</name>
    <dbReference type="NCBI Taxonomy" id="2202339"/>
    <lineage>
        <taxon>Bacteria</taxon>
        <taxon>Pseudomonadati</taxon>
        <taxon>Bacteroidota</taxon>
        <taxon>Chitinophagia</taxon>
        <taxon>Chitinophagales</taxon>
        <taxon>Chitinophagaceae</taxon>
        <taxon>Chitinophaga</taxon>
    </lineage>
</organism>
<evidence type="ECO:0000313" key="3">
    <source>
        <dbReference type="Proteomes" id="UP000570474"/>
    </source>
</evidence>
<evidence type="ECO:0000259" key="1">
    <source>
        <dbReference type="Pfam" id="PF00561"/>
    </source>
</evidence>
<dbReference type="PRINTS" id="PR00111">
    <property type="entry name" value="ABHYDROLASE"/>
</dbReference>
<dbReference type="InterPro" id="IPR051340">
    <property type="entry name" value="Haloalkane_dehalogenase"/>
</dbReference>
<dbReference type="PANTHER" id="PTHR42977">
    <property type="entry name" value="HYDROLASE-RELATED"/>
    <property type="match status" value="1"/>
</dbReference>
<dbReference type="PRINTS" id="PR00412">
    <property type="entry name" value="EPOXHYDRLASE"/>
</dbReference>
<dbReference type="RefSeq" id="WP_168873543.1">
    <property type="nucleotide sequence ID" value="NZ_JABAIA010000003.1"/>
</dbReference>
<dbReference type="GO" id="GO:0004301">
    <property type="term" value="F:epoxide hydrolase activity"/>
    <property type="evidence" value="ECO:0007669"/>
    <property type="project" value="TreeGrafter"/>
</dbReference>
<dbReference type="InterPro" id="IPR000073">
    <property type="entry name" value="AB_hydrolase_1"/>
</dbReference>
<evidence type="ECO:0000313" key="2">
    <source>
        <dbReference type="EMBL" id="NLR67592.1"/>
    </source>
</evidence>
<protein>
    <submittedName>
        <fullName evidence="2">Alpha/beta hydrolase</fullName>
    </submittedName>
</protein>
<dbReference type="PANTHER" id="PTHR42977:SF1">
    <property type="entry name" value="BLR6576 PROTEIN"/>
    <property type="match status" value="1"/>
</dbReference>
<reference evidence="2 3" key="1">
    <citation type="submission" date="2020-04" db="EMBL/GenBank/DDBJ databases">
        <authorList>
            <person name="Yin C."/>
        </authorList>
    </citation>
    <scope>NUCLEOTIDE SEQUENCE [LARGE SCALE GENOMIC DNA]</scope>
    <source>
        <strain evidence="2 3">Ae27</strain>
    </source>
</reference>
<keyword evidence="3" id="KW-1185">Reference proteome</keyword>
<dbReference type="AlphaFoldDB" id="A0A847RX27"/>
<dbReference type="InterPro" id="IPR029058">
    <property type="entry name" value="AB_hydrolase_fold"/>
</dbReference>
<keyword evidence="2" id="KW-0378">Hydrolase</keyword>
<dbReference type="SUPFAM" id="SSF53474">
    <property type="entry name" value="alpha/beta-Hydrolases"/>
    <property type="match status" value="1"/>
</dbReference>
<proteinExistence type="predicted"/>
<dbReference type="Proteomes" id="UP000570474">
    <property type="component" value="Unassembled WGS sequence"/>
</dbReference>
<name>A0A847RX27_9BACT</name>
<dbReference type="EMBL" id="JABAIA010000003">
    <property type="protein sequence ID" value="NLR67592.1"/>
    <property type="molecule type" value="Genomic_DNA"/>
</dbReference>